<dbReference type="InterPro" id="IPR013785">
    <property type="entry name" value="Aldolase_TIM"/>
</dbReference>
<keyword evidence="4" id="KW-1185">Reference proteome</keyword>
<dbReference type="Proteomes" id="UP000515908">
    <property type="component" value="Chromosome 23"/>
</dbReference>
<evidence type="ECO:0000256" key="1">
    <source>
        <dbReference type="SAM" id="MobiDB-lite"/>
    </source>
</evidence>
<gene>
    <name evidence="3" type="ORF">ADEAN_000954700</name>
</gene>
<dbReference type="AlphaFoldDB" id="A0A7G2CQA7"/>
<feature type="domain" description="tRNA wybutosine-synthesis" evidence="2">
    <location>
        <begin position="56"/>
        <end position="123"/>
    </location>
</feature>
<dbReference type="OrthoDB" id="271553at2759"/>
<proteinExistence type="predicted"/>
<evidence type="ECO:0000259" key="2">
    <source>
        <dbReference type="Pfam" id="PF08608"/>
    </source>
</evidence>
<dbReference type="InterPro" id="IPR013917">
    <property type="entry name" value="tRNA_wybutosine-synth"/>
</dbReference>
<reference evidence="3 4" key="1">
    <citation type="submission" date="2020-08" db="EMBL/GenBank/DDBJ databases">
        <authorList>
            <person name="Newling K."/>
            <person name="Davey J."/>
            <person name="Forrester S."/>
        </authorList>
    </citation>
    <scope>NUCLEOTIDE SEQUENCE [LARGE SCALE GENOMIC DNA]</scope>
    <source>
        <strain evidence="4">Crithidia deanei Carvalho (ATCC PRA-265)</strain>
    </source>
</reference>
<dbReference type="PANTHER" id="PTHR13930">
    <property type="entry name" value="S-ADENOSYL-L-METHIONINE-DEPENDENT TRNA 4-DEMETHYLWYOSINE SYNTHASE"/>
    <property type="match status" value="1"/>
</dbReference>
<dbReference type="GO" id="GO:0051539">
    <property type="term" value="F:4 iron, 4 sulfur cluster binding"/>
    <property type="evidence" value="ECO:0007669"/>
    <property type="project" value="InterPro"/>
</dbReference>
<feature type="region of interest" description="Disordered" evidence="1">
    <location>
        <begin position="168"/>
        <end position="195"/>
    </location>
</feature>
<accession>A0A7G2CQA7</accession>
<dbReference type="VEuPathDB" id="TriTrypDB:ADEAN_000954700"/>
<organism evidence="3 4">
    <name type="scientific">Angomonas deanei</name>
    <dbReference type="NCBI Taxonomy" id="59799"/>
    <lineage>
        <taxon>Eukaryota</taxon>
        <taxon>Discoba</taxon>
        <taxon>Euglenozoa</taxon>
        <taxon>Kinetoplastea</taxon>
        <taxon>Metakinetoplastina</taxon>
        <taxon>Trypanosomatida</taxon>
        <taxon>Trypanosomatidae</taxon>
        <taxon>Strigomonadinae</taxon>
        <taxon>Angomonas</taxon>
    </lineage>
</organism>
<protein>
    <submittedName>
        <fullName evidence="3">Wyosine base formation, putative</fullName>
    </submittedName>
</protein>
<sequence length="195" mass="22468">MKTLDRPIFPDYWERFNLSVDIMRTKKCRTVFRLTMIEGFNMGEENLPEYKDIFDRGQPNFVEIKRLTPAFSASARSVLGIKNVPKWEDMKAYAERLCKVILDGETYSVASVHEHSGCVLLAHKRFIIGGIVHTWINYDKFDAHVEGGTLSSMTPEDYLLPTPPWALPSSPSEGFDPTQERHVTPKKKKYLETLR</sequence>
<dbReference type="Gene3D" id="3.20.20.70">
    <property type="entry name" value="Aldolase class I"/>
    <property type="match status" value="1"/>
</dbReference>
<dbReference type="GO" id="GO:0005737">
    <property type="term" value="C:cytoplasm"/>
    <property type="evidence" value="ECO:0007669"/>
    <property type="project" value="UniProtKB-ARBA"/>
</dbReference>
<evidence type="ECO:0000313" key="4">
    <source>
        <dbReference type="Proteomes" id="UP000515908"/>
    </source>
</evidence>
<name>A0A7G2CQA7_9TRYP</name>
<dbReference type="PANTHER" id="PTHR13930:SF1">
    <property type="entry name" value="SAM DOMAIN PROTEIN, PUTATIVE-RELATED"/>
    <property type="match status" value="1"/>
</dbReference>
<dbReference type="EMBL" id="LR877167">
    <property type="protein sequence ID" value="CAD2222008.1"/>
    <property type="molecule type" value="Genomic_DNA"/>
</dbReference>
<dbReference type="InterPro" id="IPR034556">
    <property type="entry name" value="tRNA_wybutosine-synthase"/>
</dbReference>
<dbReference type="Pfam" id="PF08608">
    <property type="entry name" value="Wyosine_form"/>
    <property type="match status" value="1"/>
</dbReference>
<evidence type="ECO:0000313" key="3">
    <source>
        <dbReference type="EMBL" id="CAD2222008.1"/>
    </source>
</evidence>
<dbReference type="GO" id="GO:0031591">
    <property type="term" value="P:wybutosine biosynthetic process"/>
    <property type="evidence" value="ECO:0007669"/>
    <property type="project" value="TreeGrafter"/>
</dbReference>